<proteinExistence type="predicted"/>
<dbReference type="EnsemblPlants" id="Solyc05g046285.1.1">
    <property type="protein sequence ID" value="Solyc05g046285.1.1"/>
    <property type="gene ID" value="Solyc05g046285.1"/>
</dbReference>
<keyword evidence="2" id="KW-1185">Reference proteome</keyword>
<dbReference type="Gramene" id="Solyc05g046285.1.1">
    <property type="protein sequence ID" value="Solyc05g046285.1.1"/>
    <property type="gene ID" value="Solyc05g046285.1"/>
</dbReference>
<organism evidence="1">
    <name type="scientific">Solanum lycopersicum</name>
    <name type="common">Tomato</name>
    <name type="synonym">Lycopersicon esculentum</name>
    <dbReference type="NCBI Taxonomy" id="4081"/>
    <lineage>
        <taxon>Eukaryota</taxon>
        <taxon>Viridiplantae</taxon>
        <taxon>Streptophyta</taxon>
        <taxon>Embryophyta</taxon>
        <taxon>Tracheophyta</taxon>
        <taxon>Spermatophyta</taxon>
        <taxon>Magnoliopsida</taxon>
        <taxon>eudicotyledons</taxon>
        <taxon>Gunneridae</taxon>
        <taxon>Pentapetalae</taxon>
        <taxon>asterids</taxon>
        <taxon>lamiids</taxon>
        <taxon>Solanales</taxon>
        <taxon>Solanaceae</taxon>
        <taxon>Solanoideae</taxon>
        <taxon>Solaneae</taxon>
        <taxon>Solanum</taxon>
        <taxon>Solanum subgen. Lycopersicon</taxon>
    </lineage>
</organism>
<evidence type="ECO:0000313" key="2">
    <source>
        <dbReference type="Proteomes" id="UP000004994"/>
    </source>
</evidence>
<name>A0A3Q7GL22_SOLLC</name>
<accession>A0A3Q7GL22</accession>
<reference evidence="1" key="1">
    <citation type="journal article" date="2012" name="Nature">
        <title>The tomato genome sequence provides insights into fleshy fruit evolution.</title>
        <authorList>
            <consortium name="Tomato Genome Consortium"/>
        </authorList>
    </citation>
    <scope>NUCLEOTIDE SEQUENCE [LARGE SCALE GENOMIC DNA]</scope>
    <source>
        <strain evidence="1">cv. Heinz 1706</strain>
    </source>
</reference>
<sequence length="87" mass="9962">MQIGQGHPTFGYKVLVKRKFSVFTKQESKYSCKTICIRVMLEEAFIFPVEFSTSTFLVLSFLNEETASSLSLSDVRQEATRDRKNGK</sequence>
<reference evidence="1" key="2">
    <citation type="submission" date="2019-01" db="UniProtKB">
        <authorList>
            <consortium name="EnsemblPlants"/>
        </authorList>
    </citation>
    <scope>IDENTIFICATION</scope>
    <source>
        <strain evidence="1">cv. Heinz 1706</strain>
    </source>
</reference>
<dbReference type="AlphaFoldDB" id="A0A3Q7GL22"/>
<dbReference type="InParanoid" id="A0A3Q7GL22"/>
<protein>
    <submittedName>
        <fullName evidence="1">Uncharacterized protein</fullName>
    </submittedName>
</protein>
<evidence type="ECO:0000313" key="1">
    <source>
        <dbReference type="EnsemblPlants" id="Solyc05g046285.1.1"/>
    </source>
</evidence>
<dbReference type="Proteomes" id="UP000004994">
    <property type="component" value="Chromosome 5"/>
</dbReference>